<protein>
    <submittedName>
        <fullName evidence="2">Uncharacterized protein</fullName>
    </submittedName>
</protein>
<evidence type="ECO:0000256" key="1">
    <source>
        <dbReference type="SAM" id="MobiDB-lite"/>
    </source>
</evidence>
<dbReference type="Proteomes" id="UP000254869">
    <property type="component" value="Unassembled WGS sequence"/>
</dbReference>
<accession>A0A370ID86</accession>
<reference evidence="2 3" key="1">
    <citation type="submission" date="2018-07" db="EMBL/GenBank/DDBJ databases">
        <title>Genomic Encyclopedia of Type Strains, Phase IV (KMG-IV): sequencing the most valuable type-strain genomes for metagenomic binning, comparative biology and taxonomic classification.</title>
        <authorList>
            <person name="Goeker M."/>
        </authorList>
    </citation>
    <scope>NUCLEOTIDE SEQUENCE [LARGE SCALE GENOMIC DNA]</scope>
    <source>
        <strain evidence="2 3">DSM 44290</strain>
    </source>
</reference>
<organism evidence="2 3">
    <name type="scientific">Nocardia pseudobrasiliensis</name>
    <dbReference type="NCBI Taxonomy" id="45979"/>
    <lineage>
        <taxon>Bacteria</taxon>
        <taxon>Bacillati</taxon>
        <taxon>Actinomycetota</taxon>
        <taxon>Actinomycetes</taxon>
        <taxon>Mycobacteriales</taxon>
        <taxon>Nocardiaceae</taxon>
        <taxon>Nocardia</taxon>
    </lineage>
</organism>
<gene>
    <name evidence="2" type="ORF">DFR76_102492</name>
</gene>
<feature type="region of interest" description="Disordered" evidence="1">
    <location>
        <begin position="1"/>
        <end position="29"/>
    </location>
</feature>
<name>A0A370ID86_9NOCA</name>
<evidence type="ECO:0000313" key="3">
    <source>
        <dbReference type="Proteomes" id="UP000254869"/>
    </source>
</evidence>
<dbReference type="RefSeq" id="WP_156524885.1">
    <property type="nucleotide sequence ID" value="NZ_QQBC01000002.1"/>
</dbReference>
<evidence type="ECO:0000313" key="2">
    <source>
        <dbReference type="EMBL" id="RDI68091.1"/>
    </source>
</evidence>
<dbReference type="AlphaFoldDB" id="A0A370ID86"/>
<sequence length="51" mass="5484">MNVATTSGPTPPAEEDTPILQWPDPSPLQHWWTEVMDGALTPAPASPTTRS</sequence>
<comment type="caution">
    <text evidence="2">The sequence shown here is derived from an EMBL/GenBank/DDBJ whole genome shotgun (WGS) entry which is preliminary data.</text>
</comment>
<keyword evidence="3" id="KW-1185">Reference proteome</keyword>
<dbReference type="EMBL" id="QQBC01000002">
    <property type="protein sequence ID" value="RDI68091.1"/>
    <property type="molecule type" value="Genomic_DNA"/>
</dbReference>
<proteinExistence type="predicted"/>